<dbReference type="SUPFAM" id="SSF143120">
    <property type="entry name" value="YefM-like"/>
    <property type="match status" value="1"/>
</dbReference>
<dbReference type="Proteomes" id="UP001230986">
    <property type="component" value="Unassembled WGS sequence"/>
</dbReference>
<dbReference type="InterPro" id="IPR051416">
    <property type="entry name" value="phD-YefM_TA_antitoxins"/>
</dbReference>
<evidence type="ECO:0000313" key="4">
    <source>
        <dbReference type="Proteomes" id="UP001230986"/>
    </source>
</evidence>
<evidence type="ECO:0000256" key="1">
    <source>
        <dbReference type="ARBA" id="ARBA00009981"/>
    </source>
</evidence>
<evidence type="ECO:0000313" key="3">
    <source>
        <dbReference type="EMBL" id="MDL5057897.1"/>
    </source>
</evidence>
<reference evidence="3 4" key="1">
    <citation type="submission" date="2023-06" db="EMBL/GenBank/DDBJ databases">
        <title>Whole genome sequence of Oscillatoria calcuttensis NRMC-F 0142.</title>
        <authorList>
            <person name="Shakena Fathima T."/>
            <person name="Muralitharan G."/>
            <person name="Thajuddin N."/>
        </authorList>
    </citation>
    <scope>NUCLEOTIDE SEQUENCE [LARGE SCALE GENOMIC DNA]</scope>
    <source>
        <strain evidence="3 4">NRMC-F 0142</strain>
    </source>
</reference>
<dbReference type="RefSeq" id="WP_284478253.1">
    <property type="nucleotide sequence ID" value="NZ_JASVEJ010000040.1"/>
</dbReference>
<keyword evidence="4" id="KW-1185">Reference proteome</keyword>
<organism evidence="3 4">
    <name type="scientific">Geitlerinema calcuttense NRMC-F 0142</name>
    <dbReference type="NCBI Taxonomy" id="2922238"/>
    <lineage>
        <taxon>Bacteria</taxon>
        <taxon>Bacillati</taxon>
        <taxon>Cyanobacteriota</taxon>
        <taxon>Cyanophyceae</taxon>
        <taxon>Geitlerinematales</taxon>
        <taxon>Geitlerinemataceae</taxon>
        <taxon>Geitlerinema</taxon>
    </lineage>
</organism>
<dbReference type="EMBL" id="JASVEJ010000040">
    <property type="protein sequence ID" value="MDL5057897.1"/>
    <property type="molecule type" value="Genomic_DNA"/>
</dbReference>
<name>A0ABT7M0V8_9CYAN</name>
<accession>A0ABT7M0V8</accession>
<protein>
    <submittedName>
        <fullName evidence="3">Type II toxin-antitoxin system Phd/YefM family antitoxin</fullName>
    </submittedName>
</protein>
<comment type="similarity">
    <text evidence="1">Belongs to the phD/YefM antitoxin family.</text>
</comment>
<gene>
    <name evidence="3" type="ORF">QQ055_10600</name>
</gene>
<dbReference type="InterPro" id="IPR036165">
    <property type="entry name" value="YefM-like_sf"/>
</dbReference>
<comment type="caution">
    <text evidence="3">The sequence shown here is derived from an EMBL/GenBank/DDBJ whole genome shotgun (WGS) entry which is preliminary data.</text>
</comment>
<evidence type="ECO:0000256" key="2">
    <source>
        <dbReference type="SAM" id="MobiDB-lite"/>
    </source>
</evidence>
<feature type="region of interest" description="Disordered" evidence="2">
    <location>
        <begin position="41"/>
        <end position="63"/>
    </location>
</feature>
<proteinExistence type="inferred from homology"/>
<sequence length="81" mass="9101">MKTASVRDLRNHYGKLLVWIKSGEEVVIQERGRAVARLIPTTPQEPEQIDWSESAALGQDKSGWKKLSAKESANLLDEIRA</sequence>
<dbReference type="PANTHER" id="PTHR35377">
    <property type="entry name" value="ANTITOXIN VAPB49-RELATED-RELATED"/>
    <property type="match status" value="1"/>
</dbReference>
<dbReference type="Gene3D" id="3.40.1620.10">
    <property type="entry name" value="YefM-like domain"/>
    <property type="match status" value="1"/>
</dbReference>